<dbReference type="Proteomes" id="UP000827976">
    <property type="component" value="Chromosome 18"/>
</dbReference>
<evidence type="ECO:0000313" key="2">
    <source>
        <dbReference type="Proteomes" id="UP000827976"/>
    </source>
</evidence>
<accession>A0ACB7U9P5</accession>
<name>A0ACB7U9P5_DIOAL</name>
<dbReference type="EMBL" id="CM037028">
    <property type="protein sequence ID" value="KAH7657050.1"/>
    <property type="molecule type" value="Genomic_DNA"/>
</dbReference>
<protein>
    <submittedName>
        <fullName evidence="1">PAR1 protein</fullName>
    </submittedName>
</protein>
<comment type="caution">
    <text evidence="1">The sequence shown here is derived from an EMBL/GenBank/DDBJ whole genome shotgun (WGS) entry which is preliminary data.</text>
</comment>
<sequence length="194" mass="20426">MASLSFSRVTLMVQLVLSLSLMLPSALAGVICEDLPQDLCAFAISASSKRCLLESIPRHNGPTEYQCRTSEVVVDRMSNWIETDECVRACGVDRNSVGISSDALMEPHFASKLCSVACYQNCPNILDLYFNLAAGEGVFLPDLCEAQRVNPHRAMVELLSSGAAPGPVAGSEAGNIKGSAVADPSAPAPAPAQA</sequence>
<keyword evidence="2" id="KW-1185">Reference proteome</keyword>
<reference evidence="2" key="1">
    <citation type="journal article" date="2022" name="Nat. Commun.">
        <title>Chromosome evolution and the genetic basis of agronomically important traits in greater yam.</title>
        <authorList>
            <person name="Bredeson J.V."/>
            <person name="Lyons J.B."/>
            <person name="Oniyinde I.O."/>
            <person name="Okereke N.R."/>
            <person name="Kolade O."/>
            <person name="Nnabue I."/>
            <person name="Nwadili C.O."/>
            <person name="Hribova E."/>
            <person name="Parker M."/>
            <person name="Nwogha J."/>
            <person name="Shu S."/>
            <person name="Carlson J."/>
            <person name="Kariba R."/>
            <person name="Muthemba S."/>
            <person name="Knop K."/>
            <person name="Barton G.J."/>
            <person name="Sherwood A.V."/>
            <person name="Lopez-Montes A."/>
            <person name="Asiedu R."/>
            <person name="Jamnadass R."/>
            <person name="Muchugi A."/>
            <person name="Goodstein D."/>
            <person name="Egesi C.N."/>
            <person name="Featherston J."/>
            <person name="Asfaw A."/>
            <person name="Simpson G.G."/>
            <person name="Dolezel J."/>
            <person name="Hendre P.S."/>
            <person name="Van Deynze A."/>
            <person name="Kumar P.L."/>
            <person name="Obidiegwu J.E."/>
            <person name="Bhattacharjee R."/>
            <person name="Rokhsar D.S."/>
        </authorList>
    </citation>
    <scope>NUCLEOTIDE SEQUENCE [LARGE SCALE GENOMIC DNA]</scope>
    <source>
        <strain evidence="2">cv. TDa95/00328</strain>
    </source>
</reference>
<organism evidence="1 2">
    <name type="scientific">Dioscorea alata</name>
    <name type="common">Purple yam</name>
    <dbReference type="NCBI Taxonomy" id="55571"/>
    <lineage>
        <taxon>Eukaryota</taxon>
        <taxon>Viridiplantae</taxon>
        <taxon>Streptophyta</taxon>
        <taxon>Embryophyta</taxon>
        <taxon>Tracheophyta</taxon>
        <taxon>Spermatophyta</taxon>
        <taxon>Magnoliopsida</taxon>
        <taxon>Liliopsida</taxon>
        <taxon>Dioscoreales</taxon>
        <taxon>Dioscoreaceae</taxon>
        <taxon>Dioscorea</taxon>
    </lineage>
</organism>
<evidence type="ECO:0000313" key="1">
    <source>
        <dbReference type="EMBL" id="KAH7657050.1"/>
    </source>
</evidence>
<gene>
    <name evidence="1" type="ORF">IHE45_18G115600</name>
</gene>
<proteinExistence type="predicted"/>